<sequence>MRRTMIAGAGALALLALAGCAETNSWFGSSPSETTAGSTATTPRGTSGTTMGDAAPGTGTDTSGTSMIPPTDGAVATQRRARGAGMSDGSGERNRAFYPGTLGGNGLWTNETDAPGAN</sequence>
<evidence type="ECO:0000313" key="4">
    <source>
        <dbReference type="Proteomes" id="UP000781958"/>
    </source>
</evidence>
<keyword evidence="2" id="KW-0732">Signal</keyword>
<accession>A0ABS4SG22</accession>
<keyword evidence="4" id="KW-1185">Reference proteome</keyword>
<dbReference type="PROSITE" id="PS51257">
    <property type="entry name" value="PROKAR_LIPOPROTEIN"/>
    <property type="match status" value="1"/>
</dbReference>
<evidence type="ECO:0008006" key="5">
    <source>
        <dbReference type="Google" id="ProtNLM"/>
    </source>
</evidence>
<proteinExistence type="predicted"/>
<name>A0ABS4SG22_9PROT</name>
<dbReference type="RefSeq" id="WP_209763920.1">
    <property type="nucleotide sequence ID" value="NZ_JAGINP010000002.1"/>
</dbReference>
<feature type="region of interest" description="Disordered" evidence="1">
    <location>
        <begin position="24"/>
        <end position="118"/>
    </location>
</feature>
<feature type="compositionally biased region" description="Polar residues" evidence="1">
    <location>
        <begin position="59"/>
        <end position="68"/>
    </location>
</feature>
<feature type="compositionally biased region" description="Low complexity" evidence="1">
    <location>
        <begin position="28"/>
        <end position="52"/>
    </location>
</feature>
<feature type="chain" id="PRO_5046228705" description="Lipoprotein" evidence="2">
    <location>
        <begin position="22"/>
        <end position="118"/>
    </location>
</feature>
<dbReference type="EMBL" id="JAGINP010000002">
    <property type="protein sequence ID" value="MBP2290917.1"/>
    <property type="molecule type" value="Genomic_DNA"/>
</dbReference>
<gene>
    <name evidence="3" type="ORF">J2851_000659</name>
</gene>
<evidence type="ECO:0000256" key="1">
    <source>
        <dbReference type="SAM" id="MobiDB-lite"/>
    </source>
</evidence>
<evidence type="ECO:0000256" key="2">
    <source>
        <dbReference type="SAM" id="SignalP"/>
    </source>
</evidence>
<organism evidence="3 4">
    <name type="scientific">Azospirillum rugosum</name>
    <dbReference type="NCBI Taxonomy" id="416170"/>
    <lineage>
        <taxon>Bacteria</taxon>
        <taxon>Pseudomonadati</taxon>
        <taxon>Pseudomonadota</taxon>
        <taxon>Alphaproteobacteria</taxon>
        <taxon>Rhodospirillales</taxon>
        <taxon>Azospirillaceae</taxon>
        <taxon>Azospirillum</taxon>
    </lineage>
</organism>
<feature type="signal peptide" evidence="2">
    <location>
        <begin position="1"/>
        <end position="21"/>
    </location>
</feature>
<protein>
    <recommendedName>
        <fullName evidence="5">Lipoprotein</fullName>
    </recommendedName>
</protein>
<dbReference type="Proteomes" id="UP000781958">
    <property type="component" value="Unassembled WGS sequence"/>
</dbReference>
<evidence type="ECO:0000313" key="3">
    <source>
        <dbReference type="EMBL" id="MBP2290917.1"/>
    </source>
</evidence>
<comment type="caution">
    <text evidence="3">The sequence shown here is derived from an EMBL/GenBank/DDBJ whole genome shotgun (WGS) entry which is preliminary data.</text>
</comment>
<reference evidence="3 4" key="1">
    <citation type="submission" date="2021-03" db="EMBL/GenBank/DDBJ databases">
        <title>Genomic Encyclopedia of Type Strains, Phase III (KMG-III): the genomes of soil and plant-associated and newly described type strains.</title>
        <authorList>
            <person name="Whitman W."/>
        </authorList>
    </citation>
    <scope>NUCLEOTIDE SEQUENCE [LARGE SCALE GENOMIC DNA]</scope>
    <source>
        <strain evidence="3 4">IMMIB AFH-6</strain>
    </source>
</reference>